<gene>
    <name evidence="1" type="ORF">GCM10008985_04520</name>
    <name evidence="2" type="ORF">MUK72_16205</name>
</gene>
<dbReference type="EMBL" id="BAAADN010000006">
    <property type="protein sequence ID" value="GAA0451961.1"/>
    <property type="molecule type" value="Genomic_DNA"/>
</dbReference>
<proteinExistence type="predicted"/>
<keyword evidence="2" id="KW-0614">Plasmid</keyword>
<dbReference type="RefSeq" id="WP_244705704.1">
    <property type="nucleotide sequence ID" value="NZ_BAAADN010000006.1"/>
</dbReference>
<keyword evidence="3" id="KW-1185">Reference proteome</keyword>
<evidence type="ECO:0000313" key="1">
    <source>
        <dbReference type="EMBL" id="GAA0451961.1"/>
    </source>
</evidence>
<dbReference type="Proteomes" id="UP000830542">
    <property type="component" value="Plasmid unnamed1"/>
</dbReference>
<organism evidence="1 4">
    <name type="scientific">Halococcus dombrowskii</name>
    <dbReference type="NCBI Taxonomy" id="179637"/>
    <lineage>
        <taxon>Archaea</taxon>
        <taxon>Methanobacteriati</taxon>
        <taxon>Methanobacteriota</taxon>
        <taxon>Stenosarchaea group</taxon>
        <taxon>Halobacteria</taxon>
        <taxon>Halobacteriales</taxon>
        <taxon>Halococcaceae</taxon>
        <taxon>Halococcus</taxon>
    </lineage>
</organism>
<dbReference type="EMBL" id="CP095006">
    <property type="protein sequence ID" value="UOO96718.1"/>
    <property type="molecule type" value="Genomic_DNA"/>
</dbReference>
<dbReference type="Proteomes" id="UP001500962">
    <property type="component" value="Unassembled WGS sequence"/>
</dbReference>
<evidence type="ECO:0000313" key="3">
    <source>
        <dbReference type="Proteomes" id="UP000830542"/>
    </source>
</evidence>
<reference evidence="1" key="1">
    <citation type="journal article" date="2014" name="Int. J. Syst. Evol. Microbiol.">
        <title>Complete genome sequence of Corynebacterium casei LMG S-19264T (=DSM 44701T), isolated from a smear-ripened cheese.</title>
        <authorList>
            <consortium name="US DOE Joint Genome Institute (JGI-PGF)"/>
            <person name="Walter F."/>
            <person name="Albersmeier A."/>
            <person name="Kalinowski J."/>
            <person name="Ruckert C."/>
        </authorList>
    </citation>
    <scope>NUCLEOTIDE SEQUENCE</scope>
    <source>
        <strain evidence="1">JCM 12289</strain>
    </source>
</reference>
<reference evidence="2" key="2">
    <citation type="submission" date="2022-04" db="EMBL/GenBank/DDBJ databases">
        <title>Sequencing and genomic assembly of Halococcus dombrowskii.</title>
        <authorList>
            <person name="Lim S.W."/>
            <person name="MacLea K.S."/>
        </authorList>
    </citation>
    <scope>NUCLEOTIDE SEQUENCE</scope>
    <source>
        <strain evidence="2">H4</strain>
        <plasmid evidence="2">unnamed1</plasmid>
    </source>
</reference>
<sequence length="225" mass="25482">MITTADITLGTRFEGSVDVPLETTYITNDLQLALGRIRGTAIIDTAYTDRIDEDKHWQYQFLVDATNQRVVLERLELFDGADSGAFTDREVLDTEGVKRGVVVEEYERTLAQLLRRTTETDSGGLTTTRGDGILSAVYAKYAEYPDAEFANTDAVPFDSYDDVERHFIQDEVRQLWRTLTDIDQIGSARATNLILTSRATDLTDLRDHLEDEQWEYISSELAIDP</sequence>
<name>A0AAV3SDE4_HALDO</name>
<dbReference type="KEGG" id="hdo:MUK72_16205"/>
<accession>A0AAV3SDE4</accession>
<dbReference type="AlphaFoldDB" id="A0AAV3SDE4"/>
<geneLocation type="plasmid" evidence="2 3">
    <name>unnamed1</name>
</geneLocation>
<evidence type="ECO:0000313" key="4">
    <source>
        <dbReference type="Proteomes" id="UP001500962"/>
    </source>
</evidence>
<protein>
    <submittedName>
        <fullName evidence="1">Uncharacterized protein</fullName>
    </submittedName>
</protein>
<reference evidence="1" key="3">
    <citation type="submission" date="2023-12" db="EMBL/GenBank/DDBJ databases">
        <authorList>
            <person name="Sun Q."/>
            <person name="Inoue M."/>
        </authorList>
    </citation>
    <scope>NUCLEOTIDE SEQUENCE</scope>
    <source>
        <strain evidence="1">JCM 12289</strain>
    </source>
</reference>
<evidence type="ECO:0000313" key="2">
    <source>
        <dbReference type="EMBL" id="UOO96718.1"/>
    </source>
</evidence>
<dbReference type="GeneID" id="71763423"/>